<feature type="transmembrane region" description="Helical" evidence="6">
    <location>
        <begin position="69"/>
        <end position="89"/>
    </location>
</feature>
<feature type="compositionally biased region" description="Pro residues" evidence="5">
    <location>
        <begin position="476"/>
        <end position="486"/>
    </location>
</feature>
<feature type="transmembrane region" description="Helical" evidence="6">
    <location>
        <begin position="283"/>
        <end position="304"/>
    </location>
</feature>
<feature type="region of interest" description="Disordered" evidence="5">
    <location>
        <begin position="461"/>
        <end position="500"/>
    </location>
</feature>
<evidence type="ECO:0000256" key="1">
    <source>
        <dbReference type="ARBA" id="ARBA00004141"/>
    </source>
</evidence>
<feature type="transmembrane region" description="Helical" evidence="6">
    <location>
        <begin position="95"/>
        <end position="120"/>
    </location>
</feature>
<evidence type="ECO:0000256" key="4">
    <source>
        <dbReference type="ARBA" id="ARBA00023136"/>
    </source>
</evidence>
<name>A0A232M627_9EURO</name>
<reference evidence="7 8" key="1">
    <citation type="journal article" date="2015" name="Environ. Microbiol.">
        <title>Metagenome sequence of Elaphomyces granulatus from sporocarp tissue reveals Ascomycota ectomycorrhizal fingerprints of genome expansion and a Proteobacteria-rich microbiome.</title>
        <authorList>
            <person name="Quandt C.A."/>
            <person name="Kohler A."/>
            <person name="Hesse C.N."/>
            <person name="Sharpton T.J."/>
            <person name="Martin F."/>
            <person name="Spatafora J.W."/>
        </authorList>
    </citation>
    <scope>NUCLEOTIDE SEQUENCE [LARGE SCALE GENOMIC DNA]</scope>
    <source>
        <strain evidence="7 8">OSC145934</strain>
    </source>
</reference>
<dbReference type="Pfam" id="PF03619">
    <property type="entry name" value="Solute_trans_a"/>
    <property type="match status" value="1"/>
</dbReference>
<protein>
    <recommendedName>
        <fullName evidence="9">DUF300 domain protein</fullName>
    </recommendedName>
</protein>
<feature type="transmembrane region" description="Helical" evidence="6">
    <location>
        <begin position="33"/>
        <end position="57"/>
    </location>
</feature>
<keyword evidence="8" id="KW-1185">Reference proteome</keyword>
<evidence type="ECO:0000256" key="5">
    <source>
        <dbReference type="SAM" id="MobiDB-lite"/>
    </source>
</evidence>
<dbReference type="InterPro" id="IPR005178">
    <property type="entry name" value="Ostalpha/TMEM184C"/>
</dbReference>
<dbReference type="PANTHER" id="PTHR23423">
    <property type="entry name" value="ORGANIC SOLUTE TRANSPORTER-RELATED"/>
    <property type="match status" value="1"/>
</dbReference>
<evidence type="ECO:0000256" key="2">
    <source>
        <dbReference type="ARBA" id="ARBA00022692"/>
    </source>
</evidence>
<gene>
    <name evidence="7" type="ORF">Egran_00403</name>
</gene>
<comment type="caution">
    <text evidence="7">The sequence shown here is derived from an EMBL/GenBank/DDBJ whole genome shotgun (WGS) entry which is preliminary data.</text>
</comment>
<keyword evidence="4 6" id="KW-0472">Membrane</keyword>
<sequence length="500" mass="56304">MQPMQWTVCNTTLDGKRISEVNLWEGGITFHTLALLVSGAFAVVATVISIFLILFHATHYSQPGEQRHIIRILFMVPIYSVVAFLSIWIYENWVYFSVIGNCYEAFAIASFFALLCHYLAEDLHLQKNYFRGIKPLKWVWPLNWFTACCGAHLWRTPRSGLTWFNIIWVGVFQYCFIRVSMTIVAVITQAAGKYCEASLSPAFSHVWVLVLESISVTIAMYCLIQFYFQIHQDVADHSPFLKILSIKLVIFLSFWQTTVISFLTSSGAVKPTQTIGSQDLKVGIPNLLIAVEMAFFSILHIWAFPWKPYTLDNQESAEGSPVYKSKYQGGPMGLKAYADAFNPWDMLKATGRGFRWLFVGRRKRLMDVSYMGQPGTSFTVTSGTGGVTKTTAQGEIATDNEGAGGAFQGSPGIYGRFPDEEGQELLSRVQSNPSLPYSLDPHNDGRFETAFYEDNHRERVYNTSSNEEDTTILHPASPPPYPGHPDQPPHESNPAKVFEQ</sequence>
<evidence type="ECO:0000256" key="3">
    <source>
        <dbReference type="ARBA" id="ARBA00022989"/>
    </source>
</evidence>
<evidence type="ECO:0000313" key="8">
    <source>
        <dbReference type="Proteomes" id="UP000243515"/>
    </source>
</evidence>
<evidence type="ECO:0008006" key="9">
    <source>
        <dbReference type="Google" id="ProtNLM"/>
    </source>
</evidence>
<proteinExistence type="predicted"/>
<keyword evidence="3 6" id="KW-1133">Transmembrane helix</keyword>
<keyword evidence="2 6" id="KW-0812">Transmembrane</keyword>
<dbReference type="EMBL" id="NPHW01002271">
    <property type="protein sequence ID" value="OXV11836.1"/>
    <property type="molecule type" value="Genomic_DNA"/>
</dbReference>
<dbReference type="OrthoDB" id="5348404at2759"/>
<organism evidence="7 8">
    <name type="scientific">Elaphomyces granulatus</name>
    <dbReference type="NCBI Taxonomy" id="519963"/>
    <lineage>
        <taxon>Eukaryota</taxon>
        <taxon>Fungi</taxon>
        <taxon>Dikarya</taxon>
        <taxon>Ascomycota</taxon>
        <taxon>Pezizomycotina</taxon>
        <taxon>Eurotiomycetes</taxon>
        <taxon>Eurotiomycetidae</taxon>
        <taxon>Eurotiales</taxon>
        <taxon>Elaphomycetaceae</taxon>
        <taxon>Elaphomyces</taxon>
    </lineage>
</organism>
<dbReference type="SMART" id="SM01417">
    <property type="entry name" value="Solute_trans_a"/>
    <property type="match status" value="1"/>
</dbReference>
<dbReference type="GO" id="GO:0016020">
    <property type="term" value="C:membrane"/>
    <property type="evidence" value="ECO:0007669"/>
    <property type="project" value="UniProtKB-SubCell"/>
</dbReference>
<dbReference type="AlphaFoldDB" id="A0A232M627"/>
<dbReference type="Proteomes" id="UP000243515">
    <property type="component" value="Unassembled WGS sequence"/>
</dbReference>
<feature type="transmembrane region" description="Helical" evidence="6">
    <location>
        <begin position="240"/>
        <end position="263"/>
    </location>
</feature>
<feature type="transmembrane region" description="Helical" evidence="6">
    <location>
        <begin position="163"/>
        <end position="187"/>
    </location>
</feature>
<accession>A0A232M627</accession>
<comment type="subcellular location">
    <subcellularLocation>
        <location evidence="1">Membrane</location>
        <topology evidence="1">Multi-pass membrane protein</topology>
    </subcellularLocation>
</comment>
<evidence type="ECO:0000313" key="7">
    <source>
        <dbReference type="EMBL" id="OXV11836.1"/>
    </source>
</evidence>
<feature type="transmembrane region" description="Helical" evidence="6">
    <location>
        <begin position="207"/>
        <end position="228"/>
    </location>
</feature>
<evidence type="ECO:0000256" key="6">
    <source>
        <dbReference type="SAM" id="Phobius"/>
    </source>
</evidence>